<dbReference type="InterPro" id="IPR000559">
    <property type="entry name" value="Formate_THF_ligase"/>
</dbReference>
<evidence type="ECO:0000256" key="2">
    <source>
        <dbReference type="ARBA" id="ARBA00022598"/>
    </source>
</evidence>
<accession>A0ABQ5K899</accession>
<reference evidence="5" key="1">
    <citation type="submission" date="2022-03" db="EMBL/GenBank/DDBJ databases">
        <title>Draft genome sequence of Aduncisulcus paluster, a free-living microaerophilic Fornicata.</title>
        <authorList>
            <person name="Yuyama I."/>
            <person name="Kume K."/>
            <person name="Tamura T."/>
            <person name="Inagaki Y."/>
            <person name="Hashimoto T."/>
        </authorList>
    </citation>
    <scope>NUCLEOTIDE SEQUENCE</scope>
    <source>
        <strain evidence="5">NY0171</strain>
    </source>
</reference>
<feature type="non-terminal residue" evidence="5">
    <location>
        <position position="147"/>
    </location>
</feature>
<evidence type="ECO:0000256" key="4">
    <source>
        <dbReference type="ARBA" id="ARBA00022840"/>
    </source>
</evidence>
<sequence>LAALLDNHLHQGNKLNIDPKRILWRRAIDMNDRSLREITIGLGKKGNGVTRVDGFDIAVASEIMAILCLATDMKDLKARLGKMVVAYSYDKKPVTAAQLEAVGALSLLLKDALMPNLVQTLENTPALIHGGPFANIAHGCNSVVATK</sequence>
<keyword evidence="6" id="KW-1185">Reference proteome</keyword>
<dbReference type="Pfam" id="PF01268">
    <property type="entry name" value="FTHFS"/>
    <property type="match status" value="1"/>
</dbReference>
<keyword evidence="3" id="KW-0547">Nucleotide-binding</keyword>
<gene>
    <name evidence="5" type="ORF">ADUPG1_005052</name>
</gene>
<dbReference type="SUPFAM" id="SSF52540">
    <property type="entry name" value="P-loop containing nucleoside triphosphate hydrolases"/>
    <property type="match status" value="1"/>
</dbReference>
<keyword evidence="2 5" id="KW-0436">Ligase</keyword>
<dbReference type="GO" id="GO:0016874">
    <property type="term" value="F:ligase activity"/>
    <property type="evidence" value="ECO:0007669"/>
    <property type="project" value="UniProtKB-KW"/>
</dbReference>
<name>A0ABQ5K899_9EUKA</name>
<proteinExistence type="predicted"/>
<protein>
    <submittedName>
        <fullName evidence="5">Formate-tetrahydrofolate ligase, FTHFS like protein</fullName>
    </submittedName>
</protein>
<dbReference type="InterPro" id="IPR027417">
    <property type="entry name" value="P-loop_NTPase"/>
</dbReference>
<comment type="caution">
    <text evidence="5">The sequence shown here is derived from an EMBL/GenBank/DDBJ whole genome shotgun (WGS) entry which is preliminary data.</text>
</comment>
<dbReference type="Gene3D" id="3.30.1510.10">
    <property type="entry name" value="Domain 2, N(10)-formyltetrahydrofolate synthetase"/>
    <property type="match status" value="1"/>
</dbReference>
<dbReference type="EMBL" id="BQXS01007943">
    <property type="protein sequence ID" value="GKT28781.1"/>
    <property type="molecule type" value="Genomic_DNA"/>
</dbReference>
<organism evidence="5 6">
    <name type="scientific">Aduncisulcus paluster</name>
    <dbReference type="NCBI Taxonomy" id="2918883"/>
    <lineage>
        <taxon>Eukaryota</taxon>
        <taxon>Metamonada</taxon>
        <taxon>Carpediemonas-like organisms</taxon>
        <taxon>Aduncisulcus</taxon>
    </lineage>
</organism>
<evidence type="ECO:0000313" key="5">
    <source>
        <dbReference type="EMBL" id="GKT28781.1"/>
    </source>
</evidence>
<keyword evidence="1" id="KW-0554">One-carbon metabolism</keyword>
<keyword evidence="4" id="KW-0067">ATP-binding</keyword>
<dbReference type="Proteomes" id="UP001057375">
    <property type="component" value="Unassembled WGS sequence"/>
</dbReference>
<evidence type="ECO:0000256" key="3">
    <source>
        <dbReference type="ARBA" id="ARBA00022741"/>
    </source>
</evidence>
<feature type="non-terminal residue" evidence="5">
    <location>
        <position position="1"/>
    </location>
</feature>
<evidence type="ECO:0000313" key="6">
    <source>
        <dbReference type="Proteomes" id="UP001057375"/>
    </source>
</evidence>
<evidence type="ECO:0000256" key="1">
    <source>
        <dbReference type="ARBA" id="ARBA00022563"/>
    </source>
</evidence>